<feature type="binding site" evidence="9">
    <location>
        <begin position="285"/>
        <end position="287"/>
    </location>
    <ligand>
        <name>acetyl-CoA</name>
        <dbReference type="ChEBI" id="CHEBI:57288"/>
    </ligand>
</feature>
<organism evidence="14 15">
    <name type="scientific">Pleomassaria siparia CBS 279.74</name>
    <dbReference type="NCBI Taxonomy" id="1314801"/>
    <lineage>
        <taxon>Eukaryota</taxon>
        <taxon>Fungi</taxon>
        <taxon>Dikarya</taxon>
        <taxon>Ascomycota</taxon>
        <taxon>Pezizomycotina</taxon>
        <taxon>Dothideomycetes</taxon>
        <taxon>Pleosporomycetidae</taxon>
        <taxon>Pleosporales</taxon>
        <taxon>Pleomassariaceae</taxon>
        <taxon>Pleomassaria</taxon>
    </lineage>
</organism>
<evidence type="ECO:0000313" key="15">
    <source>
        <dbReference type="Proteomes" id="UP000799428"/>
    </source>
</evidence>
<feature type="region of interest" description="Disordered" evidence="12">
    <location>
        <begin position="480"/>
        <end position="537"/>
    </location>
</feature>
<dbReference type="GO" id="GO:0004402">
    <property type="term" value="F:histone acetyltransferase activity"/>
    <property type="evidence" value="ECO:0007669"/>
    <property type="project" value="UniProtKB-UniRule"/>
</dbReference>
<dbReference type="InterPro" id="IPR037113">
    <property type="entry name" value="Hat1_N_sf"/>
</dbReference>
<dbReference type="PANTHER" id="PTHR12046">
    <property type="entry name" value="HISTONE ACETYLTRANSFERASE TYPE B CATALYTIC SUBUNIT"/>
    <property type="match status" value="1"/>
</dbReference>
<evidence type="ECO:0000256" key="3">
    <source>
        <dbReference type="ARBA" id="ARBA00021268"/>
    </source>
</evidence>
<dbReference type="GO" id="GO:0005737">
    <property type="term" value="C:cytoplasm"/>
    <property type="evidence" value="ECO:0007669"/>
    <property type="project" value="UniProtKB-SubCell"/>
</dbReference>
<keyword evidence="11" id="KW-0175">Coiled coil</keyword>
<comment type="subcellular location">
    <subcellularLocation>
        <location evidence="7">Cytoplasm</location>
    </subcellularLocation>
    <subcellularLocation>
        <location evidence="7">Nucleus</location>
    </subcellularLocation>
</comment>
<dbReference type="GO" id="GO:0005634">
    <property type="term" value="C:nucleus"/>
    <property type="evidence" value="ECO:0007669"/>
    <property type="project" value="UniProtKB-SubCell"/>
</dbReference>
<dbReference type="InterPro" id="IPR019467">
    <property type="entry name" value="Hat1_N"/>
</dbReference>
<dbReference type="Proteomes" id="UP000799428">
    <property type="component" value="Unassembled WGS sequence"/>
</dbReference>
<proteinExistence type="inferred from homology"/>
<dbReference type="Gene3D" id="3.40.630.30">
    <property type="match status" value="1"/>
</dbReference>
<feature type="site" description="Interaction with histone H4 N-terminus" evidence="10">
    <location>
        <position position="194"/>
    </location>
</feature>
<keyword evidence="7" id="KW-0539">Nucleus</keyword>
<dbReference type="EC" id="2.3.1.48" evidence="2 7"/>
<sequence length="537" mass="60770">MSAEAAVSQLMEEYVANANESIHINFTRPTPGKPKPILDEPFNPTFTYPIFGDAETIVGYKKPRIDLNFRANDLQPALRIKFQEEIELDGLLPKDKQQNLNTIFEGILPTSAFDPAEAAQAQVDGPDPNSSSWKPPGSKLCNFALHGKTYEVWSAKFTDPAGKKLWRNMQILVLLFIEGASLLELDEDWDIERWTLYLLYEVTPLKDLSISPYTLAGFSTSYRYWILPTAKIMRAIKSLPSPPANGNGDATAASTPRLTLGPKTLLFPTQTDPLEAPSRERISQFLILPGYQGKCLGTKLYETIFTDLVKQPNIYEITVEDPNEAFDALRDFNDIVYLRKIPTFASLSLASTLPADALRKDVPIPRDQILGNGVDLDALRHQVKIAPRQFNRMLELHLFSTLPVNNRNTARITRKAKSSNANDRKYYFWRLAIKERIYRQNADVLDQLEDAAEKVEKLEMAVDGQQEEYEERLQVIEQRAGWMENDSATQNGESSRGKRKRVIVEDDDEDDEGHDEEMEAASTTSKRARSAFVEEGF</sequence>
<evidence type="ECO:0000256" key="11">
    <source>
        <dbReference type="SAM" id="Coils"/>
    </source>
</evidence>
<dbReference type="InterPro" id="IPR016181">
    <property type="entry name" value="Acyl_CoA_acyltransferase"/>
</dbReference>
<evidence type="ECO:0000256" key="4">
    <source>
        <dbReference type="ARBA" id="ARBA00022679"/>
    </source>
</evidence>
<evidence type="ECO:0000256" key="9">
    <source>
        <dbReference type="PIRSR" id="PIRSR038084-2"/>
    </source>
</evidence>
<dbReference type="AlphaFoldDB" id="A0A6G1KQL3"/>
<keyword evidence="4 7" id="KW-0808">Transferase</keyword>
<evidence type="ECO:0000256" key="10">
    <source>
        <dbReference type="PIRSR" id="PIRSR038084-3"/>
    </source>
</evidence>
<feature type="active site" description="Proton donor/acceptor" evidence="8">
    <location>
        <position position="320"/>
    </location>
</feature>
<gene>
    <name evidence="14" type="ORF">K504DRAFT_396113</name>
</gene>
<dbReference type="SUPFAM" id="SSF55729">
    <property type="entry name" value="Acyl-CoA N-acyltransferases (Nat)"/>
    <property type="match status" value="1"/>
</dbReference>
<feature type="binding site" evidence="9">
    <location>
        <begin position="292"/>
        <end position="298"/>
    </location>
    <ligand>
        <name>acetyl-CoA</name>
        <dbReference type="ChEBI" id="CHEBI:57288"/>
    </ligand>
</feature>
<comment type="function">
    <text evidence="7">Catalytic component of the histone acetylase B (HAT-B) complex. Has intrinsic substrate specificity that modifies lysine in recognition sequence GXGKXG. Involved in DNA double-strand break repair.</text>
</comment>
<evidence type="ECO:0000256" key="6">
    <source>
        <dbReference type="ARBA" id="ARBA00048017"/>
    </source>
</evidence>
<evidence type="ECO:0000313" key="14">
    <source>
        <dbReference type="EMBL" id="KAF2715100.1"/>
    </source>
</evidence>
<evidence type="ECO:0000256" key="7">
    <source>
        <dbReference type="PIRNR" id="PIRNR038084"/>
    </source>
</evidence>
<evidence type="ECO:0000256" key="5">
    <source>
        <dbReference type="ARBA" id="ARBA00023315"/>
    </source>
</evidence>
<feature type="region of interest" description="Interaction with histone H4 N-terminus" evidence="9">
    <location>
        <begin position="53"/>
        <end position="55"/>
    </location>
</feature>
<name>A0A6G1KQL3_9PLEO</name>
<dbReference type="PIRSF" id="PIRSF038084">
    <property type="entry name" value="HAT-B_cat"/>
    <property type="match status" value="1"/>
</dbReference>
<dbReference type="EMBL" id="MU005764">
    <property type="protein sequence ID" value="KAF2715100.1"/>
    <property type="molecule type" value="Genomic_DNA"/>
</dbReference>
<keyword evidence="5 7" id="KW-0012">Acyltransferase</keyword>
<evidence type="ECO:0000256" key="2">
    <source>
        <dbReference type="ARBA" id="ARBA00013184"/>
    </source>
</evidence>
<protein>
    <recommendedName>
        <fullName evidence="3 7">Histone acetyltransferase type B catalytic subunit</fullName>
        <ecNumber evidence="2 7">2.3.1.48</ecNumber>
    </recommendedName>
</protein>
<keyword evidence="7" id="KW-0963">Cytoplasm</keyword>
<comment type="subunit">
    <text evidence="7">Component of the HAT-B complex composed of at least HAT1 and HAT2. The HAT-B complex binds to histone H4 tail.</text>
</comment>
<dbReference type="Pfam" id="PF10394">
    <property type="entry name" value="Hat1_N"/>
    <property type="match status" value="1"/>
</dbReference>
<evidence type="ECO:0000256" key="12">
    <source>
        <dbReference type="SAM" id="MobiDB-lite"/>
    </source>
</evidence>
<feature type="domain" description="Histone acetyl transferase HAT1 N-terminal" evidence="13">
    <location>
        <begin position="14"/>
        <end position="178"/>
    </location>
</feature>
<evidence type="ECO:0000259" key="13">
    <source>
        <dbReference type="Pfam" id="PF10394"/>
    </source>
</evidence>
<feature type="compositionally biased region" description="Acidic residues" evidence="12">
    <location>
        <begin position="505"/>
        <end position="519"/>
    </location>
</feature>
<evidence type="ECO:0000256" key="8">
    <source>
        <dbReference type="PIRSR" id="PIRSR038084-1"/>
    </source>
</evidence>
<reference evidence="14" key="1">
    <citation type="journal article" date="2020" name="Stud. Mycol.">
        <title>101 Dothideomycetes genomes: a test case for predicting lifestyles and emergence of pathogens.</title>
        <authorList>
            <person name="Haridas S."/>
            <person name="Albert R."/>
            <person name="Binder M."/>
            <person name="Bloem J."/>
            <person name="Labutti K."/>
            <person name="Salamov A."/>
            <person name="Andreopoulos B."/>
            <person name="Baker S."/>
            <person name="Barry K."/>
            <person name="Bills G."/>
            <person name="Bluhm B."/>
            <person name="Cannon C."/>
            <person name="Castanera R."/>
            <person name="Culley D."/>
            <person name="Daum C."/>
            <person name="Ezra D."/>
            <person name="Gonzalez J."/>
            <person name="Henrissat B."/>
            <person name="Kuo A."/>
            <person name="Liang C."/>
            <person name="Lipzen A."/>
            <person name="Lutzoni F."/>
            <person name="Magnuson J."/>
            <person name="Mondo S."/>
            <person name="Nolan M."/>
            <person name="Ohm R."/>
            <person name="Pangilinan J."/>
            <person name="Park H.-J."/>
            <person name="Ramirez L."/>
            <person name="Alfaro M."/>
            <person name="Sun H."/>
            <person name="Tritt A."/>
            <person name="Yoshinaga Y."/>
            <person name="Zwiers L.-H."/>
            <person name="Turgeon B."/>
            <person name="Goodwin S."/>
            <person name="Spatafora J."/>
            <person name="Crous P."/>
            <person name="Grigoriev I."/>
        </authorList>
    </citation>
    <scope>NUCLEOTIDE SEQUENCE</scope>
    <source>
        <strain evidence="14">CBS 279.74</strain>
    </source>
</reference>
<comment type="catalytic activity">
    <reaction evidence="6 7">
        <text>L-lysyl-[protein] + acetyl-CoA = N(6)-acetyl-L-lysyl-[protein] + CoA + H(+)</text>
        <dbReference type="Rhea" id="RHEA:45948"/>
        <dbReference type="Rhea" id="RHEA-COMP:9752"/>
        <dbReference type="Rhea" id="RHEA-COMP:10731"/>
        <dbReference type="ChEBI" id="CHEBI:15378"/>
        <dbReference type="ChEBI" id="CHEBI:29969"/>
        <dbReference type="ChEBI" id="CHEBI:57287"/>
        <dbReference type="ChEBI" id="CHEBI:57288"/>
        <dbReference type="ChEBI" id="CHEBI:61930"/>
        <dbReference type="EC" id="2.3.1.48"/>
    </reaction>
</comment>
<keyword evidence="15" id="KW-1185">Reference proteome</keyword>
<dbReference type="OrthoDB" id="10253098at2759"/>
<comment type="similarity">
    <text evidence="1 7">Belongs to the HAT1 family.</text>
</comment>
<feature type="region of interest" description="Interaction with histone H4 N-terminus" evidence="9">
    <location>
        <begin position="222"/>
        <end position="224"/>
    </location>
</feature>
<feature type="coiled-coil region" evidence="11">
    <location>
        <begin position="434"/>
        <end position="468"/>
    </location>
</feature>
<feature type="binding site" evidence="9">
    <location>
        <position position="323"/>
    </location>
    <ligand>
        <name>acetyl-CoA</name>
        <dbReference type="ChEBI" id="CHEBI:57288"/>
    </ligand>
</feature>
<dbReference type="Gene3D" id="3.90.360.10">
    <property type="entry name" value="Histone acetyl transferase 1 (HAT1), N-terminal domain"/>
    <property type="match status" value="1"/>
</dbReference>
<dbReference type="GO" id="GO:0000781">
    <property type="term" value="C:chromosome, telomeric region"/>
    <property type="evidence" value="ECO:0007669"/>
    <property type="project" value="GOC"/>
</dbReference>
<dbReference type="GO" id="GO:0031509">
    <property type="term" value="P:subtelomeric heterochromatin formation"/>
    <property type="evidence" value="ECO:0007669"/>
    <property type="project" value="InterPro"/>
</dbReference>
<dbReference type="InterPro" id="IPR017380">
    <property type="entry name" value="Hist_AcTrfase_B-typ_cat-su"/>
</dbReference>
<accession>A0A6G1KQL3</accession>
<evidence type="ECO:0000256" key="1">
    <source>
        <dbReference type="ARBA" id="ARBA00010543"/>
    </source>
</evidence>